<dbReference type="AlphaFoldDB" id="A0A3D5QBD8"/>
<dbReference type="GO" id="GO:0016740">
    <property type="term" value="F:transferase activity"/>
    <property type="evidence" value="ECO:0007669"/>
    <property type="project" value="UniProtKB-KW"/>
</dbReference>
<comment type="caution">
    <text evidence="2">The sequence shown here is derived from an EMBL/GenBank/DDBJ whole genome shotgun (WGS) entry which is preliminary data.</text>
</comment>
<dbReference type="InterPro" id="IPR052548">
    <property type="entry name" value="Type_VII_TA_antitoxin"/>
</dbReference>
<protein>
    <submittedName>
        <fullName evidence="2">Nucleotidyltransferase domain-containing protein</fullName>
    </submittedName>
</protein>
<dbReference type="Proteomes" id="UP000262325">
    <property type="component" value="Unassembled WGS sequence"/>
</dbReference>
<reference evidence="2 3" key="1">
    <citation type="journal article" date="2018" name="Nat. Biotechnol.">
        <title>A standardized bacterial taxonomy based on genome phylogeny substantially revises the tree of life.</title>
        <authorList>
            <person name="Parks D.H."/>
            <person name="Chuvochina M."/>
            <person name="Waite D.W."/>
            <person name="Rinke C."/>
            <person name="Skarshewski A."/>
            <person name="Chaumeil P.A."/>
            <person name="Hugenholtz P."/>
        </authorList>
    </citation>
    <scope>NUCLEOTIDE SEQUENCE [LARGE SCALE GENOMIC DNA]</scope>
    <source>
        <strain evidence="2">UBA8672</strain>
    </source>
</reference>
<dbReference type="Pfam" id="PF18765">
    <property type="entry name" value="Polbeta"/>
    <property type="match status" value="1"/>
</dbReference>
<organism evidence="2 3">
    <name type="scientific">Flexistipes sinusarabici</name>
    <dbReference type="NCBI Taxonomy" id="2352"/>
    <lineage>
        <taxon>Bacteria</taxon>
        <taxon>Pseudomonadati</taxon>
        <taxon>Deferribacterota</taxon>
        <taxon>Deferribacteres</taxon>
        <taxon>Deferribacterales</taxon>
        <taxon>Flexistipitaceae</taxon>
        <taxon>Flexistipes</taxon>
    </lineage>
</organism>
<dbReference type="PANTHER" id="PTHR33933:SF3">
    <property type="entry name" value="PROTEIN ADENYLYLTRANSFERASE MJ0604-RELATED"/>
    <property type="match status" value="1"/>
</dbReference>
<evidence type="ECO:0000313" key="2">
    <source>
        <dbReference type="EMBL" id="HCW93146.1"/>
    </source>
</evidence>
<dbReference type="CDD" id="cd05403">
    <property type="entry name" value="NT_KNTase_like"/>
    <property type="match status" value="1"/>
</dbReference>
<dbReference type="PANTHER" id="PTHR33933">
    <property type="entry name" value="NUCLEOTIDYLTRANSFERASE"/>
    <property type="match status" value="1"/>
</dbReference>
<feature type="domain" description="Polymerase beta nucleotidyltransferase" evidence="1">
    <location>
        <begin position="12"/>
        <end position="112"/>
    </location>
</feature>
<keyword evidence="2" id="KW-0808">Transferase</keyword>
<dbReference type="InterPro" id="IPR041633">
    <property type="entry name" value="Polbeta"/>
</dbReference>
<evidence type="ECO:0000313" key="3">
    <source>
        <dbReference type="Proteomes" id="UP000262325"/>
    </source>
</evidence>
<evidence type="ECO:0000259" key="1">
    <source>
        <dbReference type="Pfam" id="PF18765"/>
    </source>
</evidence>
<dbReference type="Gene3D" id="3.30.460.10">
    <property type="entry name" value="Beta Polymerase, domain 2"/>
    <property type="match status" value="1"/>
</dbReference>
<gene>
    <name evidence="2" type="ORF">DHM44_05635</name>
</gene>
<proteinExistence type="predicted"/>
<dbReference type="EMBL" id="DPPF01000111">
    <property type="protein sequence ID" value="HCW93146.1"/>
    <property type="molecule type" value="Genomic_DNA"/>
</dbReference>
<dbReference type="InterPro" id="IPR043519">
    <property type="entry name" value="NT_sf"/>
</dbReference>
<sequence>MRKDIDIEKLKEEIVERLKPLNPDKIILFGSYAYGNPDDESDIDLFLVKSGLKEPRQFTLEARKRLRDIILNYRTNGIDILASSKEFLESREDYFYRVDILKNGKVLYEQNSS</sequence>
<dbReference type="SUPFAM" id="SSF81301">
    <property type="entry name" value="Nucleotidyltransferase"/>
    <property type="match status" value="1"/>
</dbReference>
<name>A0A3D5QBD8_FLESI</name>
<accession>A0A3D5QBD8</accession>